<organism evidence="2 3">
    <name type="scientific">Phaedon cochleariae</name>
    <name type="common">Mustard beetle</name>
    <dbReference type="NCBI Taxonomy" id="80249"/>
    <lineage>
        <taxon>Eukaryota</taxon>
        <taxon>Metazoa</taxon>
        <taxon>Ecdysozoa</taxon>
        <taxon>Arthropoda</taxon>
        <taxon>Hexapoda</taxon>
        <taxon>Insecta</taxon>
        <taxon>Pterygota</taxon>
        <taxon>Neoptera</taxon>
        <taxon>Endopterygota</taxon>
        <taxon>Coleoptera</taxon>
        <taxon>Polyphaga</taxon>
        <taxon>Cucujiformia</taxon>
        <taxon>Chrysomeloidea</taxon>
        <taxon>Chrysomelidae</taxon>
        <taxon>Chrysomelinae</taxon>
        <taxon>Chrysomelini</taxon>
        <taxon>Phaedon</taxon>
    </lineage>
</organism>
<protein>
    <submittedName>
        <fullName evidence="2">Uncharacterized protein</fullName>
    </submittedName>
</protein>
<proteinExistence type="predicted"/>
<accession>A0A9N9S884</accession>
<dbReference type="EMBL" id="OU896707">
    <property type="protein sequence ID" value="CAG9812738.1"/>
    <property type="molecule type" value="Genomic_DNA"/>
</dbReference>
<name>A0A9N9S884_PHACE</name>
<sequence length="284" mass="32750">MHIMGLIHQACLNLLVVALLVVLAAAIPTSLVDEIKSSELRNNKDLDWEQEQADFINRNTLPNISSSLFKYPDNNFGDDKTIAEYEKGFRYGTNKDRLDEALENAVLKYFGADAAKKRKRRDAKKLRLDSRIKREVDLTPEEILALLSLYENGRPSQRRPQSENYRYPWNRFEANADQEQAEPQDQEENWLDDPVYPHASGYDRVLGPKYAYEGMQAPQQALDGGWRGLEGGDSSRRVAQKRNVDPTRELRYLNGPNKNDFYTLSHLLSNQKEPNLPVYHRLLL</sequence>
<keyword evidence="1" id="KW-0732">Signal</keyword>
<evidence type="ECO:0000313" key="2">
    <source>
        <dbReference type="EMBL" id="CAG9812738.1"/>
    </source>
</evidence>
<dbReference type="AlphaFoldDB" id="A0A9N9S884"/>
<reference evidence="2" key="2">
    <citation type="submission" date="2022-10" db="EMBL/GenBank/DDBJ databases">
        <authorList>
            <consortium name="ENA_rothamsted_submissions"/>
            <consortium name="culmorum"/>
            <person name="King R."/>
        </authorList>
    </citation>
    <scope>NUCLEOTIDE SEQUENCE</scope>
</reference>
<dbReference type="Proteomes" id="UP001153737">
    <property type="component" value="Chromosome 1"/>
</dbReference>
<feature type="signal peptide" evidence="1">
    <location>
        <begin position="1"/>
        <end position="26"/>
    </location>
</feature>
<dbReference type="OrthoDB" id="8188268at2759"/>
<evidence type="ECO:0000256" key="1">
    <source>
        <dbReference type="SAM" id="SignalP"/>
    </source>
</evidence>
<evidence type="ECO:0000313" key="3">
    <source>
        <dbReference type="Proteomes" id="UP001153737"/>
    </source>
</evidence>
<reference evidence="2" key="1">
    <citation type="submission" date="2022-01" db="EMBL/GenBank/DDBJ databases">
        <authorList>
            <person name="King R."/>
        </authorList>
    </citation>
    <scope>NUCLEOTIDE SEQUENCE</scope>
</reference>
<feature type="chain" id="PRO_5040294940" evidence="1">
    <location>
        <begin position="27"/>
        <end position="284"/>
    </location>
</feature>
<keyword evidence="3" id="KW-1185">Reference proteome</keyword>
<gene>
    <name evidence="2" type="ORF">PHAECO_LOCUS522</name>
</gene>